<gene>
    <name evidence="3" type="ORF">Ciccas_009366</name>
</gene>
<dbReference type="Proteomes" id="UP001626550">
    <property type="component" value="Unassembled WGS sequence"/>
</dbReference>
<feature type="region of interest" description="Disordered" evidence="2">
    <location>
        <begin position="1076"/>
        <end position="1096"/>
    </location>
</feature>
<comment type="similarity">
    <text evidence="1">Belongs to the HEATR1/UTP10 family.</text>
</comment>
<name>A0ABD2PX84_9PLAT</name>
<feature type="compositionally biased region" description="Acidic residues" evidence="2">
    <location>
        <begin position="800"/>
        <end position="812"/>
    </location>
</feature>
<comment type="function">
    <text evidence="1">Involved in nucleolar processing of pre-18S ribosomal RNA.</text>
</comment>
<sequence>MHTLAKQLSKVRKPEDSLYSVDSFQRRSLVHDDPRRIQSVEAYSICLKHFNSLCKREPYLSRFNSTLFAASSVQLQLTSLREGEKKFIEKEIREFLCQLSPLLRDDDTIYSIEWLVHKYHVNDFHLEDMLRCVLPYYEAAIFPRFVQLFNLKKLPIQWGWLVNFSDKPVPKKVFLKLCRKNSSLLPFMCSSLLCMAESLKERPQQMNDFANLFMSTMLDLFTKAKGPTNFAQMVEKIQGTIQICLKMPSIVPLHSAIKVIVVRVNEAIDINHDVLTLWIKLLLKHCPSGKELEHLKIVLKLSSKQGVPFLPEKLEKNRVRLVERLDDTESKCYSALLDETLASAPEVEELPEHALELSHVRETVELMDVDEAPEPEVQPVEQVTGKKLRKLIKKMSPSKLFGDQVWAQFEIKLAKHDHHCLRQMFHLLHQSPFTCADPIEQELVTKQRLIHLFKVISEAFESSKPHILPMLNEALSQLLILLLHPVGKFRLNAIKTVAALLKQSTAKMENCAMFLQFWSASGEQVALKLYSQEVQDLLNAEPLDQLLTSLPELCKATVGVLARDSWEQWPESWDVVVRLFAPVTMPQIFASDGLIWSQFLALVPQSHHLAGSVQGAFFHALSLEAQKQLLTALLDAGHVDFASLKLQSTHFSFCLQLLESRRHFQGQRKPITQRVKMARQTRRSVGAPEDSFLPYTLAYLRGLDALGKILNASIPDLHKQHAENQHAMDTKTPSAFVKLVAQCSKSSAIAQSQSLEESLKRKIDHASAALGELIQPIVKQILALTEEERDPAYSRKISDTDSDNGFESDPEASEAVSSGPLELRERSGLIKSCIHQMVSSLCIIFAQANAERKEALDAAISQLRKSRHVYKLHQVAAKAITEGAIAKAKLCIQPLFLCMDVFPAWPSLQQQILACLIELAALFPVALCEHLMHFVRWVTTSSDGRMMRLQDSHNLALIGRLVSIAIPALVESSRQPALVALDVLVTFVDNFPALVDVGARRRMALYCGVIHGLARACTPVNLAQSLELGTLRDEQESRQTLQLMHAVARLRQVSTSVSQKEPGELGLDLRHVPINKRQRTTSMNEPDEKRSATGLNTPPLLEVQNLCQDECARLARMLSSQNDPPTPPSWSLVCRVCHLVQAVLTSSEHVERLQYQLQENKDLVADQYGRLVYHALRLMTEASKHSSDEPTKRKEILAALHHSLVQVQECVRPSLYIRMLTDLLERSGLTRRVLELLSAKLNHLEHGLRRKNCLDLEQGLEETLLELLQRCHTLLLRNIGEPQSQIMNALLGCLVHLVQLLGEAHPQPVLKTVEALLSKPDAWWPIQSEPSASINGTVHAEARSLLCQLLLKAIDRIGIWLQPRWHSLGPKMLQLAADHCATAARIDDRPKMLPHILACLEIHAPHEAHFDASQKFLAGSIHYRDQHLLVSFTYRYNSSRITPYRAN</sequence>
<keyword evidence="1" id="KW-0539">Nucleus</keyword>
<dbReference type="GO" id="GO:0005730">
    <property type="term" value="C:nucleolus"/>
    <property type="evidence" value="ECO:0007669"/>
    <property type="project" value="UniProtKB-SubCell"/>
</dbReference>
<keyword evidence="4" id="KW-1185">Reference proteome</keyword>
<evidence type="ECO:0000313" key="4">
    <source>
        <dbReference type="Proteomes" id="UP001626550"/>
    </source>
</evidence>
<feature type="region of interest" description="Disordered" evidence="2">
    <location>
        <begin position="792"/>
        <end position="820"/>
    </location>
</feature>
<evidence type="ECO:0000256" key="1">
    <source>
        <dbReference type="RuleBase" id="RU367065"/>
    </source>
</evidence>
<evidence type="ECO:0000256" key="2">
    <source>
        <dbReference type="SAM" id="MobiDB-lite"/>
    </source>
</evidence>
<reference evidence="3 4" key="1">
    <citation type="submission" date="2024-11" db="EMBL/GenBank/DDBJ databases">
        <title>Adaptive evolution of stress response genes in parasites aligns with host niche diversity.</title>
        <authorList>
            <person name="Hahn C."/>
            <person name="Resl P."/>
        </authorList>
    </citation>
    <scope>NUCLEOTIDE SEQUENCE [LARGE SCALE GENOMIC DNA]</scope>
    <source>
        <strain evidence="3">EGGRZ-B1_66</strain>
        <tissue evidence="3">Body</tissue>
    </source>
</reference>
<dbReference type="InterPro" id="IPR040191">
    <property type="entry name" value="UTP10"/>
</dbReference>
<comment type="subcellular location">
    <subcellularLocation>
        <location evidence="1">Nucleus</location>
        <location evidence="1">Nucleolus</location>
    </subcellularLocation>
</comment>
<keyword evidence="1" id="KW-0687">Ribonucleoprotein</keyword>
<accession>A0ABD2PX84</accession>
<proteinExistence type="inferred from homology"/>
<comment type="caution">
    <text evidence="3">The sequence shown here is derived from an EMBL/GenBank/DDBJ whole genome shotgun (WGS) entry which is preliminary data.</text>
</comment>
<protein>
    <recommendedName>
        <fullName evidence="1">HEAT repeat-containing protein 1</fullName>
    </recommendedName>
</protein>
<dbReference type="GO" id="GO:1990904">
    <property type="term" value="C:ribonucleoprotein complex"/>
    <property type="evidence" value="ECO:0007669"/>
    <property type="project" value="UniProtKB-KW"/>
</dbReference>
<dbReference type="SUPFAM" id="SSF48371">
    <property type="entry name" value="ARM repeat"/>
    <property type="match status" value="1"/>
</dbReference>
<evidence type="ECO:0000313" key="3">
    <source>
        <dbReference type="EMBL" id="KAL3312045.1"/>
    </source>
</evidence>
<dbReference type="PANTHER" id="PTHR13457:SF1">
    <property type="entry name" value="HEAT REPEAT-CONTAINING PROTEIN 1"/>
    <property type="match status" value="1"/>
</dbReference>
<dbReference type="EMBL" id="JBJKFK010001890">
    <property type="protein sequence ID" value="KAL3312045.1"/>
    <property type="molecule type" value="Genomic_DNA"/>
</dbReference>
<keyword evidence="1" id="KW-0690">Ribosome biogenesis</keyword>
<dbReference type="PANTHER" id="PTHR13457">
    <property type="entry name" value="BAP28"/>
    <property type="match status" value="1"/>
</dbReference>
<dbReference type="InterPro" id="IPR016024">
    <property type="entry name" value="ARM-type_fold"/>
</dbReference>
<dbReference type="GO" id="GO:0006364">
    <property type="term" value="P:rRNA processing"/>
    <property type="evidence" value="ECO:0007669"/>
    <property type="project" value="UniProtKB-UniRule"/>
</dbReference>
<organism evidence="3 4">
    <name type="scientific">Cichlidogyrus casuarinus</name>
    <dbReference type="NCBI Taxonomy" id="1844966"/>
    <lineage>
        <taxon>Eukaryota</taxon>
        <taxon>Metazoa</taxon>
        <taxon>Spiralia</taxon>
        <taxon>Lophotrochozoa</taxon>
        <taxon>Platyhelminthes</taxon>
        <taxon>Monogenea</taxon>
        <taxon>Monopisthocotylea</taxon>
        <taxon>Dactylogyridea</taxon>
        <taxon>Ancyrocephalidae</taxon>
        <taxon>Cichlidogyrus</taxon>
    </lineage>
</organism>
<keyword evidence="1" id="KW-0698">rRNA processing</keyword>